<dbReference type="PANTHER" id="PTHR31422">
    <property type="entry name" value="BNAANNG28530D PROTEIN"/>
    <property type="match status" value="1"/>
</dbReference>
<keyword evidence="1" id="KW-0175">Coiled coil</keyword>
<dbReference type="Proteomes" id="UP000712281">
    <property type="component" value="Unassembled WGS sequence"/>
</dbReference>
<name>A0A8S9HLY3_BRACR</name>
<feature type="coiled-coil region" evidence="1">
    <location>
        <begin position="11"/>
        <end position="38"/>
    </location>
</feature>
<evidence type="ECO:0000313" key="3">
    <source>
        <dbReference type="Proteomes" id="UP000712281"/>
    </source>
</evidence>
<protein>
    <submittedName>
        <fullName evidence="2">Uncharacterized protein</fullName>
    </submittedName>
</protein>
<dbReference type="AlphaFoldDB" id="A0A8S9HLY3"/>
<organism evidence="2 3">
    <name type="scientific">Brassica cretica</name>
    <name type="common">Mustard</name>
    <dbReference type="NCBI Taxonomy" id="69181"/>
    <lineage>
        <taxon>Eukaryota</taxon>
        <taxon>Viridiplantae</taxon>
        <taxon>Streptophyta</taxon>
        <taxon>Embryophyta</taxon>
        <taxon>Tracheophyta</taxon>
        <taxon>Spermatophyta</taxon>
        <taxon>Magnoliopsida</taxon>
        <taxon>eudicotyledons</taxon>
        <taxon>Gunneridae</taxon>
        <taxon>Pentapetalae</taxon>
        <taxon>rosids</taxon>
        <taxon>malvids</taxon>
        <taxon>Brassicales</taxon>
        <taxon>Brassicaceae</taxon>
        <taxon>Brassiceae</taxon>
        <taxon>Brassica</taxon>
    </lineage>
</organism>
<dbReference type="PANTHER" id="PTHR31422:SF22">
    <property type="entry name" value="GTD-BINDING DOMAIN-CONTAINING PROTEIN"/>
    <property type="match status" value="1"/>
</dbReference>
<gene>
    <name evidence="2" type="ORF">F2Q68_00017012</name>
</gene>
<accession>A0A8S9HLY3</accession>
<evidence type="ECO:0000256" key="1">
    <source>
        <dbReference type="SAM" id="Coils"/>
    </source>
</evidence>
<evidence type="ECO:0000313" key="2">
    <source>
        <dbReference type="EMBL" id="KAF2558030.1"/>
    </source>
</evidence>
<reference evidence="2" key="1">
    <citation type="submission" date="2019-12" db="EMBL/GenBank/DDBJ databases">
        <title>Genome sequencing and annotation of Brassica cretica.</title>
        <authorList>
            <person name="Studholme D.J."/>
            <person name="Sarris P.F."/>
        </authorList>
    </citation>
    <scope>NUCLEOTIDE SEQUENCE</scope>
    <source>
        <strain evidence="2">PFS-001/15</strain>
        <tissue evidence="2">Leaf</tissue>
    </source>
</reference>
<sequence>MTQQGVNEPDIEKLYTRLQALEADRESLRHTIVSMRTNKAQLVLLKEIAKETVTTSRWTKSRGGK</sequence>
<proteinExistence type="predicted"/>
<comment type="caution">
    <text evidence="2">The sequence shown here is derived from an EMBL/GenBank/DDBJ whole genome shotgun (WGS) entry which is preliminary data.</text>
</comment>
<dbReference type="EMBL" id="QGKW02001940">
    <property type="protein sequence ID" value="KAF2558030.1"/>
    <property type="molecule type" value="Genomic_DNA"/>
</dbReference>